<feature type="compositionally biased region" description="Polar residues" evidence="2">
    <location>
        <begin position="841"/>
        <end position="851"/>
    </location>
</feature>
<dbReference type="Proteomes" id="UP001383192">
    <property type="component" value="Unassembled WGS sequence"/>
</dbReference>
<dbReference type="InterPro" id="IPR056884">
    <property type="entry name" value="NPHP3-like_N"/>
</dbReference>
<accession>A0AAW0AZX9</accession>
<keyword evidence="5" id="KW-1185">Reference proteome</keyword>
<dbReference type="InterPro" id="IPR027417">
    <property type="entry name" value="P-loop_NTPase"/>
</dbReference>
<feature type="domain" description="Nephrocystin 3-like N-terminal" evidence="3">
    <location>
        <begin position="73"/>
        <end position="235"/>
    </location>
</feature>
<feature type="compositionally biased region" description="Basic and acidic residues" evidence="2">
    <location>
        <begin position="642"/>
        <end position="678"/>
    </location>
</feature>
<feature type="compositionally biased region" description="Basic and acidic residues" evidence="2">
    <location>
        <begin position="805"/>
        <end position="820"/>
    </location>
</feature>
<organism evidence="4 5">
    <name type="scientific">Paramarasmius palmivorus</name>
    <dbReference type="NCBI Taxonomy" id="297713"/>
    <lineage>
        <taxon>Eukaryota</taxon>
        <taxon>Fungi</taxon>
        <taxon>Dikarya</taxon>
        <taxon>Basidiomycota</taxon>
        <taxon>Agaricomycotina</taxon>
        <taxon>Agaricomycetes</taxon>
        <taxon>Agaricomycetidae</taxon>
        <taxon>Agaricales</taxon>
        <taxon>Marasmiineae</taxon>
        <taxon>Marasmiaceae</taxon>
        <taxon>Paramarasmius</taxon>
    </lineage>
</organism>
<dbReference type="EMBL" id="JAYKXP010000216">
    <property type="protein sequence ID" value="KAK7019165.1"/>
    <property type="molecule type" value="Genomic_DNA"/>
</dbReference>
<gene>
    <name evidence="4" type="ORF">VNI00_018197</name>
</gene>
<dbReference type="AlphaFoldDB" id="A0AAW0AZX9"/>
<dbReference type="Pfam" id="PF24883">
    <property type="entry name" value="NPHP3_N"/>
    <property type="match status" value="1"/>
</dbReference>
<comment type="caution">
    <text evidence="4">The sequence shown here is derived from an EMBL/GenBank/DDBJ whole genome shotgun (WGS) entry which is preliminary data.</text>
</comment>
<keyword evidence="1" id="KW-0677">Repeat</keyword>
<feature type="region of interest" description="Disordered" evidence="2">
    <location>
        <begin position="622"/>
        <end position="906"/>
    </location>
</feature>
<feature type="compositionally biased region" description="Polar residues" evidence="2">
    <location>
        <begin position="873"/>
        <end position="906"/>
    </location>
</feature>
<evidence type="ECO:0000256" key="2">
    <source>
        <dbReference type="SAM" id="MobiDB-lite"/>
    </source>
</evidence>
<evidence type="ECO:0000259" key="3">
    <source>
        <dbReference type="Pfam" id="PF24883"/>
    </source>
</evidence>
<dbReference type="PANTHER" id="PTHR10039">
    <property type="entry name" value="AMELOGENIN"/>
    <property type="match status" value="1"/>
</dbReference>
<reference evidence="4 5" key="1">
    <citation type="submission" date="2024-01" db="EMBL/GenBank/DDBJ databases">
        <title>A draft genome for a cacao thread blight-causing isolate of Paramarasmius palmivorus.</title>
        <authorList>
            <person name="Baruah I.K."/>
            <person name="Bukari Y."/>
            <person name="Amoako-Attah I."/>
            <person name="Meinhardt L.W."/>
            <person name="Bailey B.A."/>
            <person name="Cohen S.P."/>
        </authorList>
    </citation>
    <scope>NUCLEOTIDE SEQUENCE [LARGE SCALE GENOMIC DNA]</scope>
    <source>
        <strain evidence="4 5">GH-12</strain>
    </source>
</reference>
<proteinExistence type="predicted"/>
<sequence length="924" mass="102741">MAYNGSGNLSVGGDARNDVRGDQYINNYFNNPDVTHIPRSLLKRVAVNATLDAGQRAPPPKCHPETRVKVLDELDQWVRDKGITRVYWVSGSVGVGKSAIAQTFSETHQRELAAAFFFSREDTTRNTLELFVTTIAYQLCTSDALRNVVGPFVIDAIRANPRIFDTSFENQFRELVIKPWLKVDDTQRRHLPYLFVVDGIDECIGIQEQKRIMDIIDIGVMFTTPSPFLFLLLSRPEPEIHHSFITAGFPFKTLPISDTTVRFLGSFSESDLDIERFFKEKFSQLREKHRGILPSQELWPSDENIRKLVWRASGQFIFAVTVINYVDTVETPPQERLETILSTRTEKHLESQSPYHNLDLLYRQILSTCQHWKNVRLVLRFLLTPNPIDMFTPSRDSWRSLTMIAGLLKQSVADIHGYMSRLHSVIHVPRDANLSIRILHASFAEFLLDRTRSREYCISRLPGSEYCDLVAALLLRTLSAFTASYPGNPQSPSGLSAWQNKLDVMDELTKTSLYWWPEYCLRVTSPSGDLIKGLNAFDPYAVAAMLLVRIRDVSGRLQKWKECLDRAKSLGNLAPKRFVQKLEAFLRGFDVSIPDISQPSRRTFSTKDGDFGKTLGEFIRRTSQESTLSTKPYPMVLPIAKKRSDAVRQSRDDTTKTSDDVAKELHSAQPLVEEKDADVLPGVDHAQLQISGPPSDPSNIDTNNPSSPPDSGRGQATQGNGKGRRIVGTGHANGTSSHLPVSETNAQGSRAVIRAASQGNHNRLEDKRVTPTTHSSTGPVFDPFEGHTIATGAYTPPSSQVLINDEVKARSTRGGTHETSHASTSESPAQQLKTQDDVLKKSSSTQAQTEPSGGREMNNAGPSAAPSPPSGVSDPTSQPLSTPDESHLPSTSPQAKETPGDQQVVGQQSKDGFCAWLKRLFCCC</sequence>
<protein>
    <recommendedName>
        <fullName evidence="3">Nephrocystin 3-like N-terminal domain-containing protein</fullName>
    </recommendedName>
</protein>
<evidence type="ECO:0000256" key="1">
    <source>
        <dbReference type="ARBA" id="ARBA00022737"/>
    </source>
</evidence>
<name>A0AAW0AZX9_9AGAR</name>
<evidence type="ECO:0000313" key="5">
    <source>
        <dbReference type="Proteomes" id="UP001383192"/>
    </source>
</evidence>
<feature type="compositionally biased region" description="Polar residues" evidence="2">
    <location>
        <begin position="688"/>
        <end position="705"/>
    </location>
</feature>
<dbReference type="Gene3D" id="3.40.50.300">
    <property type="entry name" value="P-loop containing nucleotide triphosphate hydrolases"/>
    <property type="match status" value="1"/>
</dbReference>
<dbReference type="SUPFAM" id="SSF52540">
    <property type="entry name" value="P-loop containing nucleoside triphosphate hydrolases"/>
    <property type="match status" value="1"/>
</dbReference>
<feature type="compositionally biased region" description="Polar residues" evidence="2">
    <location>
        <begin position="732"/>
        <end position="748"/>
    </location>
</feature>
<evidence type="ECO:0000313" key="4">
    <source>
        <dbReference type="EMBL" id="KAK7019165.1"/>
    </source>
</evidence>